<proteinExistence type="predicted"/>
<accession>A0A117KBW5</accession>
<evidence type="ECO:0008006" key="3">
    <source>
        <dbReference type="Google" id="ProtNLM"/>
    </source>
</evidence>
<dbReference type="Pfam" id="PF03864">
    <property type="entry name" value="Phage_cap_E"/>
    <property type="match status" value="1"/>
</dbReference>
<sequence>MAKEASIFGNVADQETLQIMIDTRAEKFNQPWYSKYFTYALPQISLTYTTVLGNSVITPAASYVTRDGETPIRSRETLQSLTGKIPPIKVMRDLDEEQYRNYMVLQNMSAIKDNEKKNQALKLIWDDVKYVAEAVDKRLDYTVAEAISTGTITITKDNNPDGITVGTIQLEMPDENKINATVDWSDTANSKPLMDITNIVNIASNRGMVFAKMLLDNTALMNFMQSKEVKETVGTFFGLSAAARSSQTAPITVDRINEYMTAAKLPMFEIADIRIPVEKDGTSTILKPFKAENIAFIPEGNLGEIKNALAIEEMKPVDNVIYNKKGRTLISKWSHNEPWGEKTKAELNAFPVVDTIKYIYLLSTNIAFE</sequence>
<protein>
    <recommendedName>
        <fullName evidence="3">Major capsid protein E</fullName>
    </recommendedName>
</protein>
<dbReference type="Proteomes" id="UP000054388">
    <property type="component" value="Unassembled WGS sequence"/>
</dbReference>
<gene>
    <name evidence="1" type="ORF">AR686_07740</name>
</gene>
<dbReference type="Gene3D" id="3.15.30.10">
    <property type="entry name" value="putative capsid protein of prophage domain like"/>
    <property type="match status" value="1"/>
</dbReference>
<dbReference type="EMBL" id="LMAI01000004">
    <property type="protein sequence ID" value="KUJ56445.1"/>
    <property type="molecule type" value="Genomic_DNA"/>
</dbReference>
<comment type="caution">
    <text evidence="1">The sequence shown here is derived from an EMBL/GenBank/DDBJ whole genome shotgun (WGS) entry which is preliminary data.</text>
</comment>
<dbReference type="RefSeq" id="WP_059136409.1">
    <property type="nucleotide sequence ID" value="NZ_LMAI01000004.1"/>
</dbReference>
<name>A0A117KBW5_9FLAO</name>
<dbReference type="AlphaFoldDB" id="A0A117KBW5"/>
<evidence type="ECO:0000313" key="1">
    <source>
        <dbReference type="EMBL" id="KUJ56445.1"/>
    </source>
</evidence>
<reference evidence="1 2" key="1">
    <citation type="submission" date="2015-10" db="EMBL/GenBank/DDBJ databases">
        <title>Genome sequence of Chryseobacterium greenlandense.</title>
        <authorList>
            <person name="Newman J."/>
            <person name="Fischer K."/>
            <person name="Miller J."/>
        </authorList>
    </citation>
    <scope>NUCLEOTIDE SEQUENCE [LARGE SCALE GENOMIC DNA]</scope>
    <source>
        <strain evidence="1 2">UMB34</strain>
    </source>
</reference>
<dbReference type="InterPro" id="IPR005564">
    <property type="entry name" value="Major_capsid_GpE"/>
</dbReference>
<evidence type="ECO:0000313" key="2">
    <source>
        <dbReference type="Proteomes" id="UP000054388"/>
    </source>
</evidence>
<organism evidence="1 2">
    <name type="scientific">Chryseobacterium aquaticum subsp. greenlandense</name>
    <dbReference type="NCBI Taxonomy" id="345663"/>
    <lineage>
        <taxon>Bacteria</taxon>
        <taxon>Pseudomonadati</taxon>
        <taxon>Bacteroidota</taxon>
        <taxon>Flavobacteriia</taxon>
        <taxon>Flavobacteriales</taxon>
        <taxon>Weeksellaceae</taxon>
        <taxon>Chryseobacterium group</taxon>
        <taxon>Chryseobacterium</taxon>
    </lineage>
</organism>